<dbReference type="InterPro" id="IPR001678">
    <property type="entry name" value="MeTrfase_RsmB-F_NOP2_dom"/>
</dbReference>
<dbReference type="InterPro" id="IPR054728">
    <property type="entry name" value="RsmB-like_ferredoxin"/>
</dbReference>
<keyword evidence="8" id="KW-1185">Reference proteome</keyword>
<dbReference type="OrthoDB" id="9810297at2"/>
<dbReference type="Proteomes" id="UP000244912">
    <property type="component" value="Unassembled WGS sequence"/>
</dbReference>
<dbReference type="AlphaFoldDB" id="A0A2R8BRC6"/>
<name>A0A2R8BRC6_9RHOB</name>
<evidence type="ECO:0000313" key="7">
    <source>
        <dbReference type="EMBL" id="SPJ22636.1"/>
    </source>
</evidence>
<feature type="binding site" evidence="5">
    <location>
        <position position="288"/>
    </location>
    <ligand>
        <name>S-adenosyl-L-methionine</name>
        <dbReference type="ChEBI" id="CHEBI:59789"/>
    </ligand>
</feature>
<dbReference type="PANTHER" id="PTHR22807:SF53">
    <property type="entry name" value="RIBOSOMAL RNA SMALL SUBUNIT METHYLTRANSFERASE B-RELATED"/>
    <property type="match status" value="1"/>
</dbReference>
<dbReference type="Gene3D" id="3.40.50.150">
    <property type="entry name" value="Vaccinia Virus protein VP39"/>
    <property type="match status" value="1"/>
</dbReference>
<proteinExistence type="inferred from homology"/>
<feature type="binding site" evidence="5">
    <location>
        <position position="248"/>
    </location>
    <ligand>
        <name>S-adenosyl-L-methionine</name>
        <dbReference type="ChEBI" id="CHEBI:59789"/>
    </ligand>
</feature>
<dbReference type="InterPro" id="IPR023267">
    <property type="entry name" value="RCMT"/>
</dbReference>
<dbReference type="GO" id="GO:0008173">
    <property type="term" value="F:RNA methyltransferase activity"/>
    <property type="evidence" value="ECO:0007669"/>
    <property type="project" value="InterPro"/>
</dbReference>
<organism evidence="7 8">
    <name type="scientific">Palleronia abyssalis</name>
    <dbReference type="NCBI Taxonomy" id="1501240"/>
    <lineage>
        <taxon>Bacteria</taxon>
        <taxon>Pseudomonadati</taxon>
        <taxon>Pseudomonadota</taxon>
        <taxon>Alphaproteobacteria</taxon>
        <taxon>Rhodobacterales</taxon>
        <taxon>Roseobacteraceae</taxon>
        <taxon>Palleronia</taxon>
    </lineage>
</organism>
<dbReference type="Pfam" id="PF22458">
    <property type="entry name" value="RsmF-B_ferredox"/>
    <property type="match status" value="1"/>
</dbReference>
<evidence type="ECO:0000256" key="1">
    <source>
        <dbReference type="ARBA" id="ARBA00022603"/>
    </source>
</evidence>
<evidence type="ECO:0000259" key="6">
    <source>
        <dbReference type="PROSITE" id="PS51686"/>
    </source>
</evidence>
<dbReference type="EC" id="2.1.1.176" evidence="7"/>
<dbReference type="EMBL" id="ONZF01000001">
    <property type="protein sequence ID" value="SPJ22636.1"/>
    <property type="molecule type" value="Genomic_DNA"/>
</dbReference>
<comment type="caution">
    <text evidence="5">Lacks conserved residue(s) required for the propagation of feature annotation.</text>
</comment>
<evidence type="ECO:0000256" key="4">
    <source>
        <dbReference type="ARBA" id="ARBA00022884"/>
    </source>
</evidence>
<dbReference type="SUPFAM" id="SSF53335">
    <property type="entry name" value="S-adenosyl-L-methionine-dependent methyltransferases"/>
    <property type="match status" value="1"/>
</dbReference>
<dbReference type="GO" id="GO:0001510">
    <property type="term" value="P:RNA methylation"/>
    <property type="evidence" value="ECO:0007669"/>
    <property type="project" value="InterPro"/>
</dbReference>
<evidence type="ECO:0000256" key="3">
    <source>
        <dbReference type="ARBA" id="ARBA00022691"/>
    </source>
</evidence>
<keyword evidence="3 5" id="KW-0949">S-adenosyl-L-methionine</keyword>
<accession>A0A2R8BRC6</accession>
<dbReference type="PANTHER" id="PTHR22807">
    <property type="entry name" value="NOP2 YEAST -RELATED NOL1/NOP2/FMU SUN DOMAIN-CONTAINING"/>
    <property type="match status" value="1"/>
</dbReference>
<dbReference type="RefSeq" id="WP_108892496.1">
    <property type="nucleotide sequence ID" value="NZ_ONZF01000001.1"/>
</dbReference>
<dbReference type="PROSITE" id="PS51686">
    <property type="entry name" value="SAM_MT_RSMB_NOP"/>
    <property type="match status" value="1"/>
</dbReference>
<protein>
    <submittedName>
        <fullName evidence="7">Ribosomal RNA small subunit methyltransferase B</fullName>
        <ecNumber evidence="7">2.1.1.176</ecNumber>
    </submittedName>
</protein>
<dbReference type="InterPro" id="IPR029063">
    <property type="entry name" value="SAM-dependent_MTases_sf"/>
</dbReference>
<dbReference type="Gene3D" id="3.30.70.1170">
    <property type="entry name" value="Sun protein, domain 3"/>
    <property type="match status" value="1"/>
</dbReference>
<dbReference type="PRINTS" id="PR02008">
    <property type="entry name" value="RCMTFAMILY"/>
</dbReference>
<feature type="domain" description="SAM-dependent MTase RsmB/NOP-type" evidence="6">
    <location>
        <begin position="135"/>
        <end position="387"/>
    </location>
</feature>
<gene>
    <name evidence="7" type="primary">rsmB_1</name>
    <name evidence="7" type="ORF">PAA8504_00431</name>
</gene>
<evidence type="ECO:0000256" key="5">
    <source>
        <dbReference type="PROSITE-ProRule" id="PRU01023"/>
    </source>
</evidence>
<sequence length="387" mass="41486">MTPAARIETAIVCLDRIAAGEPAEKVLTGWARTARHAGSKDRAAVRDHVFDALRRWWSSAVWGGDQTGRARMIGLLRAEGIDPTTLFTGAGYGPDPLTETERASGTAPEGVDALDCPAWLAPQLRASLDQDFDPVMTALQSRAPVFLRANLVKGDRDSARSALLAEGIETLPHPLSPTALEVTTNPRRVQGSRAWADGLVELQDAASQAIVDLLPLDGTRRILDYCAGGGGKALAMAARTAATIHAHDADAARMRDLPVRAERAGVQIRTVAPGTLSDEDLYDLVLVDAPCSGSGAWRRSPEGKIRLTPQALDRLTALQDRVLCEAVRHVRPGGLLAYATCSLLDVENRARVDHFSAGRATEVVAERHLTPMDGGDGFYCALLRFNP</sequence>
<keyword evidence="1 5" id="KW-0489">Methyltransferase</keyword>
<evidence type="ECO:0000256" key="2">
    <source>
        <dbReference type="ARBA" id="ARBA00022679"/>
    </source>
</evidence>
<dbReference type="InterPro" id="IPR049560">
    <property type="entry name" value="MeTrfase_RsmB-F_NOP2_cat"/>
</dbReference>
<evidence type="ECO:0000313" key="8">
    <source>
        <dbReference type="Proteomes" id="UP000244912"/>
    </source>
</evidence>
<reference evidence="7 8" key="1">
    <citation type="submission" date="2018-03" db="EMBL/GenBank/DDBJ databases">
        <authorList>
            <person name="Keele B.F."/>
        </authorList>
    </citation>
    <scope>NUCLEOTIDE SEQUENCE [LARGE SCALE GENOMIC DNA]</scope>
    <source>
        <strain evidence="7 8">CECT 8504</strain>
    </source>
</reference>
<keyword evidence="2 5" id="KW-0808">Transferase</keyword>
<feature type="active site" description="Nucleophile" evidence="5">
    <location>
        <position position="341"/>
    </location>
</feature>
<dbReference type="Pfam" id="PF01189">
    <property type="entry name" value="Methyltr_RsmB-F"/>
    <property type="match status" value="1"/>
</dbReference>
<dbReference type="GO" id="GO:0003723">
    <property type="term" value="F:RNA binding"/>
    <property type="evidence" value="ECO:0007669"/>
    <property type="project" value="UniProtKB-UniRule"/>
</dbReference>
<keyword evidence="4 5" id="KW-0694">RNA-binding</keyword>
<comment type="similarity">
    <text evidence="5">Belongs to the class I-like SAM-binding methyltransferase superfamily. RsmB/NOP family.</text>
</comment>